<accession>A0A9P7K6J2</accession>
<reference evidence="7" key="1">
    <citation type="submission" date="2021-02" db="EMBL/GenBank/DDBJ databases">
        <authorList>
            <person name="Nieuwenhuis M."/>
            <person name="Van De Peppel L.J.J."/>
        </authorList>
    </citation>
    <scope>NUCLEOTIDE SEQUENCE</scope>
    <source>
        <strain evidence="7">D49</strain>
    </source>
</reference>
<dbReference type="EC" id="5.2.1.8" evidence="4"/>
<comment type="function">
    <text evidence="4">PPIases accelerate the folding of proteins. It catalyzes the cis-trans isomerization of proline imidic peptide bonds in oligopeptides.</text>
</comment>
<dbReference type="PRINTS" id="PR00153">
    <property type="entry name" value="CSAPPISMRASE"/>
</dbReference>
<dbReference type="PANTHER" id="PTHR45625">
    <property type="entry name" value="PEPTIDYL-PROLYL CIS-TRANS ISOMERASE-RELATED"/>
    <property type="match status" value="1"/>
</dbReference>
<dbReference type="AlphaFoldDB" id="A0A9P7K6J2"/>
<reference evidence="7" key="2">
    <citation type="submission" date="2021-10" db="EMBL/GenBank/DDBJ databases">
        <title>Phylogenomics reveals ancestral predisposition of the termite-cultivated fungus Termitomyces towards a domesticated lifestyle.</title>
        <authorList>
            <person name="Auxier B."/>
            <person name="Grum-Grzhimaylo A."/>
            <person name="Cardenas M.E."/>
            <person name="Lodge J.D."/>
            <person name="Laessoe T."/>
            <person name="Pedersen O."/>
            <person name="Smith M.E."/>
            <person name="Kuyper T.W."/>
            <person name="Franco-Molano E.A."/>
            <person name="Baroni T.J."/>
            <person name="Aanen D.K."/>
        </authorList>
    </citation>
    <scope>NUCLEOTIDE SEQUENCE</scope>
    <source>
        <strain evidence="7">D49</strain>
    </source>
</reference>
<evidence type="ECO:0000256" key="1">
    <source>
        <dbReference type="ARBA" id="ARBA00000971"/>
    </source>
</evidence>
<dbReference type="EMBL" id="JABCKI010005790">
    <property type="protein sequence ID" value="KAG5637965.1"/>
    <property type="molecule type" value="Genomic_DNA"/>
</dbReference>
<dbReference type="Proteomes" id="UP000717328">
    <property type="component" value="Unassembled WGS sequence"/>
</dbReference>
<organism evidence="7 8">
    <name type="scientific">Sphagnurus paluster</name>
    <dbReference type="NCBI Taxonomy" id="117069"/>
    <lineage>
        <taxon>Eukaryota</taxon>
        <taxon>Fungi</taxon>
        <taxon>Dikarya</taxon>
        <taxon>Basidiomycota</taxon>
        <taxon>Agaricomycotina</taxon>
        <taxon>Agaricomycetes</taxon>
        <taxon>Agaricomycetidae</taxon>
        <taxon>Agaricales</taxon>
        <taxon>Tricholomatineae</taxon>
        <taxon>Lyophyllaceae</taxon>
        <taxon>Sphagnurus</taxon>
    </lineage>
</organism>
<evidence type="ECO:0000313" key="8">
    <source>
        <dbReference type="Proteomes" id="UP000717328"/>
    </source>
</evidence>
<dbReference type="OrthoDB" id="407558at2759"/>
<dbReference type="InterPro" id="IPR029000">
    <property type="entry name" value="Cyclophilin-like_dom_sf"/>
</dbReference>
<dbReference type="GO" id="GO:0003755">
    <property type="term" value="F:peptidyl-prolyl cis-trans isomerase activity"/>
    <property type="evidence" value="ECO:0007669"/>
    <property type="project" value="UniProtKB-UniRule"/>
</dbReference>
<name>A0A9P7K6J2_9AGAR</name>
<evidence type="ECO:0000313" key="7">
    <source>
        <dbReference type="EMBL" id="KAG5637965.1"/>
    </source>
</evidence>
<feature type="compositionally biased region" description="Low complexity" evidence="5">
    <location>
        <begin position="92"/>
        <end position="112"/>
    </location>
</feature>
<dbReference type="InterPro" id="IPR002130">
    <property type="entry name" value="Cyclophilin-type_PPIase_dom"/>
</dbReference>
<dbReference type="InterPro" id="IPR044666">
    <property type="entry name" value="Cyclophilin_A-like"/>
</dbReference>
<protein>
    <recommendedName>
        <fullName evidence="4">Peptidyl-prolyl cis-trans isomerase</fullName>
        <shortName evidence="4">PPIase</shortName>
        <ecNumber evidence="4">5.2.1.8</ecNumber>
    </recommendedName>
</protein>
<comment type="catalytic activity">
    <reaction evidence="1 4">
        <text>[protein]-peptidylproline (omega=180) = [protein]-peptidylproline (omega=0)</text>
        <dbReference type="Rhea" id="RHEA:16237"/>
        <dbReference type="Rhea" id="RHEA-COMP:10747"/>
        <dbReference type="Rhea" id="RHEA-COMP:10748"/>
        <dbReference type="ChEBI" id="CHEBI:83833"/>
        <dbReference type="ChEBI" id="CHEBI:83834"/>
        <dbReference type="EC" id="5.2.1.8"/>
    </reaction>
</comment>
<evidence type="ECO:0000256" key="4">
    <source>
        <dbReference type="RuleBase" id="RU363019"/>
    </source>
</evidence>
<dbReference type="Pfam" id="PF00160">
    <property type="entry name" value="Pro_isomerase"/>
    <property type="match status" value="1"/>
</dbReference>
<feature type="region of interest" description="Disordered" evidence="5">
    <location>
        <begin position="77"/>
        <end position="175"/>
    </location>
</feature>
<comment type="similarity">
    <text evidence="4">Belongs to the cyclophilin-type PPIase family.</text>
</comment>
<dbReference type="SUPFAM" id="SSF50891">
    <property type="entry name" value="Cyclophilin-like"/>
    <property type="match status" value="1"/>
</dbReference>
<feature type="domain" description="PPIase cyclophilin-type" evidence="6">
    <location>
        <begin position="1"/>
        <end position="65"/>
    </location>
</feature>
<dbReference type="Gene3D" id="2.40.100.10">
    <property type="entry name" value="Cyclophilin-like"/>
    <property type="match status" value="1"/>
</dbReference>
<evidence type="ECO:0000256" key="3">
    <source>
        <dbReference type="ARBA" id="ARBA00023235"/>
    </source>
</evidence>
<keyword evidence="8" id="KW-1185">Reference proteome</keyword>
<sequence>MANKGPNTNNSQFFITLRGCPHLDGKHVVFGRVIRGYEVVQKIASLPVDAKDRPLTPIVISNCGELELRKAAGDPPLLFMGRATSEKRRTGRSASVSRSRSPSPSRLVSHSQSPEREHERRYRKKSKKSKHGHPSNDVASKDDSLKNTGIPTEETEEEYDARLEREEKEREEAARKRELEWIKEKYEAELRSNNGVRFKGVSVFTFFLGFH</sequence>
<evidence type="ECO:0000256" key="5">
    <source>
        <dbReference type="SAM" id="MobiDB-lite"/>
    </source>
</evidence>
<keyword evidence="3 4" id="KW-0413">Isomerase</keyword>
<feature type="compositionally biased region" description="Basic residues" evidence="5">
    <location>
        <begin position="121"/>
        <end position="133"/>
    </location>
</feature>
<comment type="caution">
    <text evidence="7">The sequence shown here is derived from an EMBL/GenBank/DDBJ whole genome shotgun (WGS) entry which is preliminary data.</text>
</comment>
<gene>
    <name evidence="7" type="ORF">H0H81_002409</name>
</gene>
<proteinExistence type="inferred from homology"/>
<dbReference type="PANTHER" id="PTHR45625:SF4">
    <property type="entry name" value="PEPTIDYLPROLYL ISOMERASE DOMAIN AND WD REPEAT-CONTAINING PROTEIN 1"/>
    <property type="match status" value="1"/>
</dbReference>
<evidence type="ECO:0000256" key="2">
    <source>
        <dbReference type="ARBA" id="ARBA00023110"/>
    </source>
</evidence>
<evidence type="ECO:0000259" key="6">
    <source>
        <dbReference type="PROSITE" id="PS50072"/>
    </source>
</evidence>
<keyword evidence="2 4" id="KW-0697">Rotamase</keyword>
<feature type="compositionally biased region" description="Basic and acidic residues" evidence="5">
    <location>
        <begin position="160"/>
        <end position="175"/>
    </location>
</feature>
<dbReference type="PROSITE" id="PS50072">
    <property type="entry name" value="CSA_PPIASE_2"/>
    <property type="match status" value="1"/>
</dbReference>